<dbReference type="RefSeq" id="XP_007725237.1">
    <property type="nucleotide sequence ID" value="XM_007727047.1"/>
</dbReference>
<dbReference type="HOGENOM" id="CLU_598560_0_0_1"/>
<evidence type="ECO:0000313" key="3">
    <source>
        <dbReference type="Proteomes" id="UP000019484"/>
    </source>
</evidence>
<dbReference type="Proteomes" id="UP000019484">
    <property type="component" value="Unassembled WGS sequence"/>
</dbReference>
<gene>
    <name evidence="2" type="ORF">A1O1_06168</name>
</gene>
<dbReference type="STRING" id="1182541.W9YU40"/>
<sequence>MCKYIQYVFSGCWGDTRTCTGNIEPVNIEPCEQAAAQEAPPWQLGYDRLGLHGDFCIPDIEYRYIRGRCSEHESPLSDEDGVLQRYDPRSPVNNVFESANSPQDDYTWHVEEAPWTNVLYRETDWNPVPRPVSLDPPQFSPGDRTEYTHPPVGVQNAAYDPAYWRSADGRPVRRLQTPADPPATHHPRPPMPTIPDDFAEQLDALVAGYRDRQSTPESSSGSSSHNGESSSDHGPLQGAHPEWQPPPISPPGWEPESPTPIANSARQSSKRPRSESEDQSPSPSPSSISRSSPDTPNKRPKVMLRFPNFAKAAQAQARPTSRGSDGIVPTTPQQPGPGPGPLKHRLKMPSKPTKPKLTLQIPQGPRQVIMLRFRLPAKSTISVHGKSGSGNGAGSGPRTRASNRSSQSAAIRPAQAMQGPMTRSRLRQLQLQLQVSNRSSHASQPTTIRPAQAMQGPMTRSRLRQLQVHASQPGNQAKMDQLEAFLRHANGVSR</sequence>
<protein>
    <submittedName>
        <fullName evidence="2">Uncharacterized protein</fullName>
    </submittedName>
</protein>
<dbReference type="OrthoDB" id="4121301at2759"/>
<reference evidence="2 3" key="1">
    <citation type="submission" date="2013-03" db="EMBL/GenBank/DDBJ databases">
        <title>The Genome Sequence of Capronia coronata CBS 617.96.</title>
        <authorList>
            <consortium name="The Broad Institute Genomics Platform"/>
            <person name="Cuomo C."/>
            <person name="de Hoog S."/>
            <person name="Gorbushina A."/>
            <person name="Walker B."/>
            <person name="Young S.K."/>
            <person name="Zeng Q."/>
            <person name="Gargeya S."/>
            <person name="Fitzgerald M."/>
            <person name="Haas B."/>
            <person name="Abouelleil A."/>
            <person name="Allen A.W."/>
            <person name="Alvarado L."/>
            <person name="Arachchi H.M."/>
            <person name="Berlin A.M."/>
            <person name="Chapman S.B."/>
            <person name="Gainer-Dewar J."/>
            <person name="Goldberg J."/>
            <person name="Griggs A."/>
            <person name="Gujja S."/>
            <person name="Hansen M."/>
            <person name="Howarth C."/>
            <person name="Imamovic A."/>
            <person name="Ireland A."/>
            <person name="Larimer J."/>
            <person name="McCowan C."/>
            <person name="Murphy C."/>
            <person name="Pearson M."/>
            <person name="Poon T.W."/>
            <person name="Priest M."/>
            <person name="Roberts A."/>
            <person name="Saif S."/>
            <person name="Shea T."/>
            <person name="Sisk P."/>
            <person name="Sykes S."/>
            <person name="Wortman J."/>
            <person name="Nusbaum C."/>
            <person name="Birren B."/>
        </authorList>
    </citation>
    <scope>NUCLEOTIDE SEQUENCE [LARGE SCALE GENOMIC DNA]</scope>
    <source>
        <strain evidence="2 3">CBS 617.96</strain>
    </source>
</reference>
<feature type="region of interest" description="Disordered" evidence="1">
    <location>
        <begin position="434"/>
        <end position="481"/>
    </location>
</feature>
<dbReference type="GeneID" id="19161036"/>
<organism evidence="2 3">
    <name type="scientific">Capronia coronata CBS 617.96</name>
    <dbReference type="NCBI Taxonomy" id="1182541"/>
    <lineage>
        <taxon>Eukaryota</taxon>
        <taxon>Fungi</taxon>
        <taxon>Dikarya</taxon>
        <taxon>Ascomycota</taxon>
        <taxon>Pezizomycotina</taxon>
        <taxon>Eurotiomycetes</taxon>
        <taxon>Chaetothyriomycetidae</taxon>
        <taxon>Chaetothyriales</taxon>
        <taxon>Herpotrichiellaceae</taxon>
        <taxon>Capronia</taxon>
    </lineage>
</organism>
<proteinExistence type="predicted"/>
<keyword evidence="3" id="KW-1185">Reference proteome</keyword>
<feature type="region of interest" description="Disordered" evidence="1">
    <location>
        <begin position="167"/>
        <end position="196"/>
    </location>
</feature>
<feature type="compositionally biased region" description="Pro residues" evidence="1">
    <location>
        <begin position="243"/>
        <end position="253"/>
    </location>
</feature>
<accession>W9YU40</accession>
<feature type="compositionally biased region" description="Polar residues" evidence="1">
    <location>
        <begin position="400"/>
        <end position="409"/>
    </location>
</feature>
<name>W9YU40_9EURO</name>
<dbReference type="AlphaFoldDB" id="W9YU40"/>
<dbReference type="EMBL" id="AMWN01000005">
    <property type="protein sequence ID" value="EXJ85799.1"/>
    <property type="molecule type" value="Genomic_DNA"/>
</dbReference>
<feature type="compositionally biased region" description="Low complexity" evidence="1">
    <location>
        <begin position="279"/>
        <end position="294"/>
    </location>
</feature>
<feature type="region of interest" description="Disordered" evidence="1">
    <location>
        <begin position="129"/>
        <end position="154"/>
    </location>
</feature>
<comment type="caution">
    <text evidence="2">The sequence shown here is derived from an EMBL/GenBank/DDBJ whole genome shotgun (WGS) entry which is preliminary data.</text>
</comment>
<feature type="compositionally biased region" description="Low complexity" evidence="1">
    <location>
        <begin position="217"/>
        <end position="229"/>
    </location>
</feature>
<evidence type="ECO:0000256" key="1">
    <source>
        <dbReference type="SAM" id="MobiDB-lite"/>
    </source>
</evidence>
<feature type="region of interest" description="Disordered" evidence="1">
    <location>
        <begin position="210"/>
        <end position="365"/>
    </location>
</feature>
<evidence type="ECO:0000313" key="2">
    <source>
        <dbReference type="EMBL" id="EXJ85799.1"/>
    </source>
</evidence>
<feature type="region of interest" description="Disordered" evidence="1">
    <location>
        <begin position="380"/>
        <end position="422"/>
    </location>
</feature>